<dbReference type="PATRIC" id="fig|1173020.3.peg.109"/>
<dbReference type="EMBL" id="CP003600">
    <property type="protein sequence ID" value="AFY91406.1"/>
    <property type="molecule type" value="Genomic_DNA"/>
</dbReference>
<reference evidence="3 4" key="1">
    <citation type="submission" date="2012-05" db="EMBL/GenBank/DDBJ databases">
        <title>Finished chromosome of genome of Chamaesiphon sp. PCC 6605.</title>
        <authorList>
            <consortium name="US DOE Joint Genome Institute"/>
            <person name="Gugger M."/>
            <person name="Coursin T."/>
            <person name="Rippka R."/>
            <person name="Tandeau De Marsac N."/>
            <person name="Huntemann M."/>
            <person name="Wei C.-L."/>
            <person name="Han J."/>
            <person name="Detter J.C."/>
            <person name="Han C."/>
            <person name="Tapia R."/>
            <person name="Chen A."/>
            <person name="Kyrpides N."/>
            <person name="Mavromatis K."/>
            <person name="Markowitz V."/>
            <person name="Szeto E."/>
            <person name="Ivanova N."/>
            <person name="Pagani I."/>
            <person name="Pati A."/>
            <person name="Goodwin L."/>
            <person name="Nordberg H.P."/>
            <person name="Cantor M.N."/>
            <person name="Hua S.X."/>
            <person name="Woyke T."/>
            <person name="Kerfeld C.A."/>
        </authorList>
    </citation>
    <scope>NUCLEOTIDE SEQUENCE [LARGE SCALE GENOMIC DNA]</scope>
    <source>
        <strain evidence="4">ATCC 27169 / PCC 6605</strain>
    </source>
</reference>
<protein>
    <submittedName>
        <fullName evidence="3">Lactoylglutathione lyase-like lyase</fullName>
    </submittedName>
</protein>
<gene>
    <name evidence="3" type="ORF">Cha6605_0099</name>
</gene>
<dbReference type="PANTHER" id="PTHR33993:SF14">
    <property type="entry name" value="GB|AAF24581.1"/>
    <property type="match status" value="1"/>
</dbReference>
<evidence type="ECO:0000313" key="4">
    <source>
        <dbReference type="Proteomes" id="UP000010366"/>
    </source>
</evidence>
<dbReference type="InterPro" id="IPR037523">
    <property type="entry name" value="VOC_core"/>
</dbReference>
<dbReference type="HOGENOM" id="CLU_046006_10_7_3"/>
<dbReference type="SUPFAM" id="SSF54593">
    <property type="entry name" value="Glyoxalase/Bleomycin resistance protein/Dihydroxybiphenyl dioxygenase"/>
    <property type="match status" value="1"/>
</dbReference>
<dbReference type="GO" id="GO:0046872">
    <property type="term" value="F:metal ion binding"/>
    <property type="evidence" value="ECO:0007669"/>
    <property type="project" value="UniProtKB-KW"/>
</dbReference>
<dbReference type="InterPro" id="IPR004360">
    <property type="entry name" value="Glyas_Fos-R_dOase_dom"/>
</dbReference>
<sequence>MATEFKHIMLMVKNIPTSLKFYNEGLGLPVKMSSPGWAELDANGTTIALHAAESNADTGSSPILSFHVDDIQSAIATLEQLGANLEGRVREPAFGKVAAIRTPDGHLVSLLQPAMVVAS</sequence>
<dbReference type="CDD" id="cd06587">
    <property type="entry name" value="VOC"/>
    <property type="match status" value="1"/>
</dbReference>
<evidence type="ECO:0000313" key="3">
    <source>
        <dbReference type="EMBL" id="AFY91406.1"/>
    </source>
</evidence>
<keyword evidence="1" id="KW-0479">Metal-binding</keyword>
<dbReference type="PANTHER" id="PTHR33993">
    <property type="entry name" value="GLYOXALASE-RELATED"/>
    <property type="match status" value="1"/>
</dbReference>
<dbReference type="Gene3D" id="3.10.180.10">
    <property type="entry name" value="2,3-Dihydroxybiphenyl 1,2-Dioxygenase, domain 1"/>
    <property type="match status" value="1"/>
</dbReference>
<dbReference type="KEGG" id="cmp:Cha6605_0099"/>
<dbReference type="eggNOG" id="COG0346">
    <property type="taxonomic scope" value="Bacteria"/>
</dbReference>
<proteinExistence type="predicted"/>
<organism evidence="3 4">
    <name type="scientific">Chamaesiphon minutus (strain ATCC 27169 / PCC 6605)</name>
    <dbReference type="NCBI Taxonomy" id="1173020"/>
    <lineage>
        <taxon>Bacteria</taxon>
        <taxon>Bacillati</taxon>
        <taxon>Cyanobacteriota</taxon>
        <taxon>Cyanophyceae</taxon>
        <taxon>Gomontiellales</taxon>
        <taxon>Chamaesiphonaceae</taxon>
        <taxon>Chamaesiphon</taxon>
    </lineage>
</organism>
<dbReference type="AlphaFoldDB" id="K9UAF9"/>
<dbReference type="PROSITE" id="PS00934">
    <property type="entry name" value="GLYOXALASE_I_1"/>
    <property type="match status" value="1"/>
</dbReference>
<dbReference type="RefSeq" id="WP_015157601.1">
    <property type="nucleotide sequence ID" value="NC_019697.1"/>
</dbReference>
<dbReference type="GO" id="GO:0004462">
    <property type="term" value="F:lactoylglutathione lyase activity"/>
    <property type="evidence" value="ECO:0007669"/>
    <property type="project" value="InterPro"/>
</dbReference>
<dbReference type="STRING" id="1173020.Cha6605_0099"/>
<keyword evidence="3" id="KW-0456">Lyase</keyword>
<dbReference type="OrthoDB" id="9796521at2"/>
<name>K9UAF9_CHAP6</name>
<dbReference type="InterPro" id="IPR018146">
    <property type="entry name" value="Glyoxalase_1_CS"/>
</dbReference>
<dbReference type="Proteomes" id="UP000010366">
    <property type="component" value="Chromosome"/>
</dbReference>
<evidence type="ECO:0000259" key="2">
    <source>
        <dbReference type="PROSITE" id="PS51819"/>
    </source>
</evidence>
<dbReference type="PROSITE" id="PS51819">
    <property type="entry name" value="VOC"/>
    <property type="match status" value="1"/>
</dbReference>
<evidence type="ECO:0000256" key="1">
    <source>
        <dbReference type="ARBA" id="ARBA00022723"/>
    </source>
</evidence>
<dbReference type="InterPro" id="IPR052164">
    <property type="entry name" value="Anthracycline_SecMetBiosynth"/>
</dbReference>
<keyword evidence="4" id="KW-1185">Reference proteome</keyword>
<accession>K9UAF9</accession>
<dbReference type="InterPro" id="IPR029068">
    <property type="entry name" value="Glyas_Bleomycin-R_OHBP_Dase"/>
</dbReference>
<feature type="domain" description="VOC" evidence="2">
    <location>
        <begin position="4"/>
        <end position="113"/>
    </location>
</feature>
<dbReference type="Pfam" id="PF00903">
    <property type="entry name" value="Glyoxalase"/>
    <property type="match status" value="1"/>
</dbReference>